<keyword evidence="3" id="KW-1133">Transmembrane helix</keyword>
<evidence type="ECO:0000256" key="4">
    <source>
        <dbReference type="ARBA" id="ARBA00023136"/>
    </source>
</evidence>
<dbReference type="PROSITE" id="PS51469">
    <property type="entry name" value="SUN"/>
    <property type="match status" value="1"/>
</dbReference>
<evidence type="ECO:0000256" key="3">
    <source>
        <dbReference type="ARBA" id="ARBA00022989"/>
    </source>
</evidence>
<feature type="region of interest" description="Disordered" evidence="5">
    <location>
        <begin position="472"/>
        <end position="500"/>
    </location>
</feature>
<feature type="domain" description="SUN" evidence="6">
    <location>
        <begin position="109"/>
        <end position="293"/>
    </location>
</feature>
<evidence type="ECO:0000256" key="2">
    <source>
        <dbReference type="ARBA" id="ARBA00022692"/>
    </source>
</evidence>
<dbReference type="PANTHER" id="PTHR12911">
    <property type="entry name" value="SAD1/UNC-84-LIKE PROTEIN-RELATED"/>
    <property type="match status" value="1"/>
</dbReference>
<comment type="subcellular location">
    <subcellularLocation>
        <location evidence="1">Membrane</location>
    </subcellularLocation>
</comment>
<evidence type="ECO:0000256" key="5">
    <source>
        <dbReference type="SAM" id="MobiDB-lite"/>
    </source>
</evidence>
<keyword evidence="4" id="KW-0472">Membrane</keyword>
<dbReference type="Pfam" id="PF07738">
    <property type="entry name" value="Sad1_UNC"/>
    <property type="match status" value="1"/>
</dbReference>
<accession>A0A9P5ZHS4</accession>
<evidence type="ECO:0000259" key="6">
    <source>
        <dbReference type="PROSITE" id="PS51469"/>
    </source>
</evidence>
<dbReference type="GO" id="GO:0043495">
    <property type="term" value="F:protein-membrane adaptor activity"/>
    <property type="evidence" value="ECO:0007669"/>
    <property type="project" value="TreeGrafter"/>
</dbReference>
<evidence type="ECO:0000256" key="1">
    <source>
        <dbReference type="ARBA" id="ARBA00004370"/>
    </source>
</evidence>
<feature type="compositionally biased region" description="Polar residues" evidence="5">
    <location>
        <begin position="519"/>
        <end position="535"/>
    </location>
</feature>
<dbReference type="InterPro" id="IPR045119">
    <property type="entry name" value="SUN1-5"/>
</dbReference>
<dbReference type="Gene3D" id="2.60.120.260">
    <property type="entry name" value="Galactose-binding domain-like"/>
    <property type="match status" value="1"/>
</dbReference>
<dbReference type="PANTHER" id="PTHR12911:SF8">
    <property type="entry name" value="KLAROID PROTEIN-RELATED"/>
    <property type="match status" value="1"/>
</dbReference>
<feature type="compositionally biased region" description="Basic and acidic residues" evidence="5">
    <location>
        <begin position="592"/>
        <end position="608"/>
    </location>
</feature>
<dbReference type="EMBL" id="MU154719">
    <property type="protein sequence ID" value="KAF9488313.1"/>
    <property type="molecule type" value="Genomic_DNA"/>
</dbReference>
<feature type="region of interest" description="Disordered" evidence="5">
    <location>
        <begin position="589"/>
        <end position="616"/>
    </location>
</feature>
<keyword evidence="8" id="KW-1185">Reference proteome</keyword>
<dbReference type="OrthoDB" id="342281at2759"/>
<dbReference type="InterPro" id="IPR012919">
    <property type="entry name" value="SUN_dom"/>
</dbReference>
<reference evidence="7" key="1">
    <citation type="submission" date="2020-11" db="EMBL/GenBank/DDBJ databases">
        <authorList>
            <consortium name="DOE Joint Genome Institute"/>
            <person name="Ahrendt S."/>
            <person name="Riley R."/>
            <person name="Andreopoulos W."/>
            <person name="Labutti K."/>
            <person name="Pangilinan J."/>
            <person name="Ruiz-Duenas F.J."/>
            <person name="Barrasa J.M."/>
            <person name="Sanchez-Garcia M."/>
            <person name="Camarero S."/>
            <person name="Miyauchi S."/>
            <person name="Serrano A."/>
            <person name="Linde D."/>
            <person name="Babiker R."/>
            <person name="Drula E."/>
            <person name="Ayuso-Fernandez I."/>
            <person name="Pacheco R."/>
            <person name="Padilla G."/>
            <person name="Ferreira P."/>
            <person name="Barriuso J."/>
            <person name="Kellner H."/>
            <person name="Castanera R."/>
            <person name="Alfaro M."/>
            <person name="Ramirez L."/>
            <person name="Pisabarro A.G."/>
            <person name="Kuo A."/>
            <person name="Tritt A."/>
            <person name="Lipzen A."/>
            <person name="He G."/>
            <person name="Yan M."/>
            <person name="Ng V."/>
            <person name="Cullen D."/>
            <person name="Martin F."/>
            <person name="Rosso M.-N."/>
            <person name="Henrissat B."/>
            <person name="Hibbett D."/>
            <person name="Martinez A.T."/>
            <person name="Grigoriev I.V."/>
        </authorList>
    </citation>
    <scope>NUCLEOTIDE SEQUENCE</scope>
    <source>
        <strain evidence="7">ATCC 90797</strain>
    </source>
</reference>
<protein>
    <recommendedName>
        <fullName evidence="6">SUN domain-containing protein</fullName>
    </recommendedName>
</protein>
<feature type="region of interest" description="Disordered" evidence="5">
    <location>
        <begin position="519"/>
        <end position="574"/>
    </location>
</feature>
<evidence type="ECO:0000313" key="8">
    <source>
        <dbReference type="Proteomes" id="UP000807025"/>
    </source>
</evidence>
<keyword evidence="2" id="KW-0812">Transmembrane</keyword>
<comment type="caution">
    <text evidence="7">The sequence shown here is derived from an EMBL/GenBank/DDBJ whole genome shotgun (WGS) entry which is preliminary data.</text>
</comment>
<organism evidence="7 8">
    <name type="scientific">Pleurotus eryngii</name>
    <name type="common">Boletus of the steppes</name>
    <dbReference type="NCBI Taxonomy" id="5323"/>
    <lineage>
        <taxon>Eukaryota</taxon>
        <taxon>Fungi</taxon>
        <taxon>Dikarya</taxon>
        <taxon>Basidiomycota</taxon>
        <taxon>Agaricomycotina</taxon>
        <taxon>Agaricomycetes</taxon>
        <taxon>Agaricomycetidae</taxon>
        <taxon>Agaricales</taxon>
        <taxon>Pleurotineae</taxon>
        <taxon>Pleurotaceae</taxon>
        <taxon>Pleurotus</taxon>
    </lineage>
</organism>
<evidence type="ECO:0000313" key="7">
    <source>
        <dbReference type="EMBL" id="KAF9488313.1"/>
    </source>
</evidence>
<feature type="compositionally biased region" description="Polar residues" evidence="5">
    <location>
        <begin position="549"/>
        <end position="562"/>
    </location>
</feature>
<proteinExistence type="predicted"/>
<dbReference type="AlphaFoldDB" id="A0A9P5ZHS4"/>
<feature type="region of interest" description="Disordered" evidence="5">
    <location>
        <begin position="419"/>
        <end position="439"/>
    </location>
</feature>
<dbReference type="Proteomes" id="UP000807025">
    <property type="component" value="Unassembled WGS sequence"/>
</dbReference>
<dbReference type="GO" id="GO:0016020">
    <property type="term" value="C:membrane"/>
    <property type="evidence" value="ECO:0007669"/>
    <property type="project" value="UniProtKB-SubCell"/>
</dbReference>
<sequence length="684" mass="74955">MPYNDHPYSSHRFRFAPNVEHPIFPAPLRRGPWVKHPAVAFTLGVLTTLIAKQYVGHASTIIDTYFMTCTSTSDQLLVDVTFASATTSMLTDATLASVPPRNLALFGGGARVNSLLTSATYDPRGSHPVGILRSGFRWARDTVLGVEFSRLHMSRPRDALSENMELGKCWEFQGAMGHIAIELLDVVAITATSVAHIPAPLLSQVAVGCAPRESYVPSLFTVNLRNPPGMLHTNRFVKLREFVFDVNSSSHHQFFSIDPGATTVKTSLVIFESSRASSAACGLTSFSITPLLPDARMSIHYVEDSLWSRIFSSDRSHSLADESFLLTHVALIGDPVSERSYVEVHYIDDSGDKCVCHFGALEAGKVYLPFFADNQYTIRISGSMDICFASIKLVMAHDGLASIGGPEQWPKYVGARELVDPTQTPPPSEDKGVTKEEDEARIMQSKVKHEHPQPTMSSPVQRLGTPIKLETTASSRTRTKLRTSEVKGESTEISSPGKTLSAHIKVETAEPSRIKLPTSNAKAKTECAETTSSSPVKMGVPIKLETPQPYRTQSKPPTSHSPTAIPEPANPKKRVIANADLIETLKRHKKEKVKEAHADAPKPEDKPEGTGLNEDGTYTFRRKTTVKIGDEAALFGLTSHLEGIRGKGMRELFIPSGVLNDKGNRSWRAWLLEVRASTKVNRAA</sequence>
<dbReference type="GO" id="GO:0005635">
    <property type="term" value="C:nuclear envelope"/>
    <property type="evidence" value="ECO:0007669"/>
    <property type="project" value="TreeGrafter"/>
</dbReference>
<name>A0A9P5ZHS4_PLEER</name>
<feature type="compositionally biased region" description="Basic and acidic residues" evidence="5">
    <location>
        <begin position="428"/>
        <end position="439"/>
    </location>
</feature>
<gene>
    <name evidence="7" type="ORF">BDN71DRAFT_1513155</name>
</gene>